<evidence type="ECO:0000313" key="2">
    <source>
        <dbReference type="Proteomes" id="UP000076563"/>
    </source>
</evidence>
<comment type="caution">
    <text evidence="1">The sequence shown here is derived from an EMBL/GenBank/DDBJ whole genome shotgun (WGS) entry which is preliminary data.</text>
</comment>
<protein>
    <submittedName>
        <fullName evidence="1">Uncharacterized protein</fullName>
    </submittedName>
</protein>
<accession>A0A165R321</accession>
<dbReference type="EMBL" id="LQRA01000057">
    <property type="protein sequence ID" value="KZE78202.1"/>
    <property type="molecule type" value="Genomic_DNA"/>
</dbReference>
<organism evidence="1 2">
    <name type="scientific">Paenibacillus elgii</name>
    <dbReference type="NCBI Taxonomy" id="189691"/>
    <lineage>
        <taxon>Bacteria</taxon>
        <taxon>Bacillati</taxon>
        <taxon>Bacillota</taxon>
        <taxon>Bacilli</taxon>
        <taxon>Bacillales</taxon>
        <taxon>Paenibacillaceae</taxon>
        <taxon>Paenibacillus</taxon>
    </lineage>
</organism>
<sequence length="145" mass="16612">MEGAEINAGFQLSMEGPVSRLGLNGCLSPAGEFFPCEYFKHSAFSEVMYAHAALTIKDIRRYRKILERTEDFVRRIGYIAMGSKGPGYRGHGHVRFPASNYRCDSEDYVASITEAQMQWFRSHYHELDENQQMFVIMEIGDTINI</sequence>
<dbReference type="Proteomes" id="UP000076563">
    <property type="component" value="Unassembled WGS sequence"/>
</dbReference>
<reference evidence="2" key="1">
    <citation type="submission" date="2016-01" db="EMBL/GenBank/DDBJ databases">
        <title>Draft genome of Chromobacterium sp. F49.</title>
        <authorList>
            <person name="Hong K.W."/>
        </authorList>
    </citation>
    <scope>NUCLEOTIDE SEQUENCE [LARGE SCALE GENOMIC DNA]</scope>
    <source>
        <strain evidence="2">M63</strain>
    </source>
</reference>
<gene>
    <name evidence="1" type="ORF">AV654_19700</name>
</gene>
<name>A0A165R321_9BACL</name>
<proteinExistence type="predicted"/>
<evidence type="ECO:0000313" key="1">
    <source>
        <dbReference type="EMBL" id="KZE78202.1"/>
    </source>
</evidence>
<keyword evidence="2" id="KW-1185">Reference proteome</keyword>
<dbReference type="AlphaFoldDB" id="A0A165R321"/>